<dbReference type="EMBL" id="CAJNNV010032674">
    <property type="protein sequence ID" value="CAE8640693.1"/>
    <property type="molecule type" value="Genomic_DNA"/>
</dbReference>
<dbReference type="PANTHER" id="PTHR16525">
    <property type="entry name" value="PROTEIN C12ORF4"/>
    <property type="match status" value="1"/>
</dbReference>
<dbReference type="OMA" id="CQSMEME"/>
<dbReference type="Pfam" id="PF10154">
    <property type="entry name" value="Fy-3"/>
    <property type="match status" value="2"/>
</dbReference>
<dbReference type="OrthoDB" id="415359at2759"/>
<feature type="non-terminal residue" evidence="1">
    <location>
        <position position="1"/>
    </location>
</feature>
<evidence type="ECO:0000313" key="1">
    <source>
        <dbReference type="EMBL" id="CAE8640693.1"/>
    </source>
</evidence>
<dbReference type="InterPro" id="IPR019311">
    <property type="entry name" value="Fy-3"/>
</dbReference>
<dbReference type="PANTHER" id="PTHR16525:SF0">
    <property type="entry name" value="PROTEIN C12ORF4"/>
    <property type="match status" value="1"/>
</dbReference>
<proteinExistence type="predicted"/>
<keyword evidence="2" id="KW-1185">Reference proteome</keyword>
<protein>
    <submittedName>
        <fullName evidence="1">Uncharacterized protein</fullName>
    </submittedName>
</protein>
<evidence type="ECO:0000313" key="2">
    <source>
        <dbReference type="Proteomes" id="UP000654075"/>
    </source>
</evidence>
<gene>
    <name evidence="1" type="ORF">PGLA1383_LOCUS55475</name>
</gene>
<accession>A0A813HSH6</accession>
<comment type="caution">
    <text evidence="1">The sequence shown here is derived from an EMBL/GenBank/DDBJ whole genome shotgun (WGS) entry which is preliminary data.</text>
</comment>
<sequence>VALPLRPAAPCWSSGRTEVAARVLRRRLYALQAQGMLLPKEQPWGPQLELPVPPCAGQDVAFWFAYDFLLRHRPSFFRIIGTLEESYLKGIREVILGRFEAISELQRCQSMEMESVRQEAEDSTAAEELEDNCFSRDVQVLVGQHVCEIDALEMHWRSEIEHLKVKQKASYRDLVVDFFEQEMELLKLKGLESMDAVAAADTRHLASGDSLSSLACPLRSSVADAGHLYLLGCDVAGSSPNEGHRAASAPSRAGRLTEISEVRAVFGQRRVFFVLRLWVGDVMDLAVKPAGVAADIVDSDGLEHSWVLTDDGDGAGPQLPKELLGIQSYGHRYFARASSLYHSDAGWPTVQSASGGLRTSSNRAVFRSPSLRFWEASKLPEPQRLSPNAYAHRLRGLLIPTPENLKFETAQAVMLREFTSRCCRMTDFHFPSLLEQLEVVKAATEGEDSLRAGDYFCTRHSNLGGQVQAAFHLLTASSDALATDEVPAAIHRALKRIVCDCHRARVAELTLPLLLLDIGTSESSLSYAVGQRRAENVLRALKGALTRLADELAPSELPGLEVLNIVLPLSCAQSINAGIPSVASTTQTFLQHSFQCV</sequence>
<dbReference type="AlphaFoldDB" id="A0A813HSH6"/>
<dbReference type="GO" id="GO:0005737">
    <property type="term" value="C:cytoplasm"/>
    <property type="evidence" value="ECO:0007669"/>
    <property type="project" value="TreeGrafter"/>
</dbReference>
<dbReference type="Proteomes" id="UP000654075">
    <property type="component" value="Unassembled WGS sequence"/>
</dbReference>
<organism evidence="1 2">
    <name type="scientific">Polarella glacialis</name>
    <name type="common">Dinoflagellate</name>
    <dbReference type="NCBI Taxonomy" id="89957"/>
    <lineage>
        <taxon>Eukaryota</taxon>
        <taxon>Sar</taxon>
        <taxon>Alveolata</taxon>
        <taxon>Dinophyceae</taxon>
        <taxon>Suessiales</taxon>
        <taxon>Suessiaceae</taxon>
        <taxon>Polarella</taxon>
    </lineage>
</organism>
<reference evidence="1" key="1">
    <citation type="submission" date="2021-02" db="EMBL/GenBank/DDBJ databases">
        <authorList>
            <person name="Dougan E. K."/>
            <person name="Rhodes N."/>
            <person name="Thang M."/>
            <person name="Chan C."/>
        </authorList>
    </citation>
    <scope>NUCLEOTIDE SEQUENCE</scope>
</reference>
<name>A0A813HSH6_POLGL</name>